<keyword evidence="2" id="KW-1185">Reference proteome</keyword>
<sequence length="35" mass="4490">MSWFRINGKPYLFSPDERQWQLRVQRERRGRLNLR</sequence>
<dbReference type="AlphaFoldDB" id="A0A7J9I997"/>
<organism evidence="1 2">
    <name type="scientific">Gossypium harknessii</name>
    <dbReference type="NCBI Taxonomy" id="34285"/>
    <lineage>
        <taxon>Eukaryota</taxon>
        <taxon>Viridiplantae</taxon>
        <taxon>Streptophyta</taxon>
        <taxon>Embryophyta</taxon>
        <taxon>Tracheophyta</taxon>
        <taxon>Spermatophyta</taxon>
        <taxon>Magnoliopsida</taxon>
        <taxon>eudicotyledons</taxon>
        <taxon>Gunneridae</taxon>
        <taxon>Pentapetalae</taxon>
        <taxon>rosids</taxon>
        <taxon>malvids</taxon>
        <taxon>Malvales</taxon>
        <taxon>Malvaceae</taxon>
        <taxon>Malvoideae</taxon>
        <taxon>Gossypium</taxon>
    </lineage>
</organism>
<dbReference type="OrthoDB" id="1000241at2759"/>
<reference evidence="1 2" key="1">
    <citation type="journal article" date="2019" name="Genome Biol. Evol.">
        <title>Insights into the evolution of the New World diploid cottons (Gossypium, subgenus Houzingenia) based on genome sequencing.</title>
        <authorList>
            <person name="Grover C.E."/>
            <person name="Arick M.A. 2nd"/>
            <person name="Thrash A."/>
            <person name="Conover J.L."/>
            <person name="Sanders W.S."/>
            <person name="Peterson D.G."/>
            <person name="Frelichowski J.E."/>
            <person name="Scheffler J.A."/>
            <person name="Scheffler B.E."/>
            <person name="Wendel J.F."/>
        </authorList>
    </citation>
    <scope>NUCLEOTIDE SEQUENCE [LARGE SCALE GENOMIC DNA]</scope>
    <source>
        <strain evidence="1">0</strain>
        <tissue evidence="1">Leaf</tissue>
    </source>
</reference>
<evidence type="ECO:0000313" key="1">
    <source>
        <dbReference type="EMBL" id="MBA0817705.1"/>
    </source>
</evidence>
<protein>
    <submittedName>
        <fullName evidence="1">Uncharacterized protein</fullName>
    </submittedName>
</protein>
<evidence type="ECO:0000313" key="2">
    <source>
        <dbReference type="Proteomes" id="UP000593560"/>
    </source>
</evidence>
<dbReference type="Proteomes" id="UP000593560">
    <property type="component" value="Unassembled WGS sequence"/>
</dbReference>
<name>A0A7J9I997_9ROSI</name>
<feature type="non-terminal residue" evidence="1">
    <location>
        <position position="35"/>
    </location>
</feature>
<dbReference type="EMBL" id="JABFAD010083091">
    <property type="protein sequence ID" value="MBA0817705.1"/>
    <property type="molecule type" value="Genomic_DNA"/>
</dbReference>
<accession>A0A7J9I997</accession>
<gene>
    <name evidence="1" type="ORF">Gohar_019715</name>
</gene>
<proteinExistence type="predicted"/>
<comment type="caution">
    <text evidence="1">The sequence shown here is derived from an EMBL/GenBank/DDBJ whole genome shotgun (WGS) entry which is preliminary data.</text>
</comment>